<comment type="catalytic activity">
    <reaction evidence="1">
        <text>ATP + H2O = ADP + phosphate + H(+)</text>
        <dbReference type="Rhea" id="RHEA:13065"/>
        <dbReference type="ChEBI" id="CHEBI:15377"/>
        <dbReference type="ChEBI" id="CHEBI:15378"/>
        <dbReference type="ChEBI" id="CHEBI:30616"/>
        <dbReference type="ChEBI" id="CHEBI:43474"/>
        <dbReference type="ChEBI" id="CHEBI:456216"/>
        <dbReference type="EC" id="5.6.2.3"/>
    </reaction>
</comment>
<dbReference type="GO" id="GO:0006310">
    <property type="term" value="P:DNA recombination"/>
    <property type="evidence" value="ECO:0007669"/>
    <property type="project" value="UniProtKB-KW"/>
</dbReference>
<dbReference type="EC" id="5.6.2.3" evidence="1"/>
<protein>
    <recommendedName>
        <fullName evidence="1">ATP-dependent DNA helicase</fullName>
        <ecNumber evidence="1">5.6.2.3</ecNumber>
    </recommendedName>
</protein>
<keyword evidence="1" id="KW-0233">DNA recombination</keyword>
<evidence type="ECO:0000259" key="4">
    <source>
        <dbReference type="Pfam" id="PF20209"/>
    </source>
</evidence>
<comment type="cofactor">
    <cofactor evidence="1">
        <name>Mg(2+)</name>
        <dbReference type="ChEBI" id="CHEBI:18420"/>
    </cofactor>
</comment>
<evidence type="ECO:0000313" key="5">
    <source>
        <dbReference type="EMBL" id="KAH9643072.1"/>
    </source>
</evidence>
<dbReference type="InterPro" id="IPR051055">
    <property type="entry name" value="PIF1_helicase"/>
</dbReference>
<dbReference type="Pfam" id="PF14214">
    <property type="entry name" value="Helitron_like_N"/>
    <property type="match status" value="1"/>
</dbReference>
<dbReference type="SUPFAM" id="SSF52540">
    <property type="entry name" value="P-loop containing nucleoside triphosphate hydrolases"/>
    <property type="match status" value="2"/>
</dbReference>
<dbReference type="InterPro" id="IPR046700">
    <property type="entry name" value="DUF6570"/>
</dbReference>
<dbReference type="GO" id="GO:0000723">
    <property type="term" value="P:telomere maintenance"/>
    <property type="evidence" value="ECO:0007669"/>
    <property type="project" value="InterPro"/>
</dbReference>
<keyword evidence="1" id="KW-0547">Nucleotide-binding</keyword>
<keyword evidence="1" id="KW-0234">DNA repair</keyword>
<dbReference type="InterPro" id="IPR010285">
    <property type="entry name" value="DNA_helicase_pif1-like_DEAD"/>
</dbReference>
<reference evidence="5" key="1">
    <citation type="journal article" date="2021" name="G3 (Bethesda)">
        <title>Genome and transcriptome analysis of the beet armyworm Spodoptera exigua reveals targets for pest control. .</title>
        <authorList>
            <person name="Simon S."/>
            <person name="Breeschoten T."/>
            <person name="Jansen H.J."/>
            <person name="Dirks R.P."/>
            <person name="Schranz M.E."/>
            <person name="Ros V.I.D."/>
        </authorList>
    </citation>
    <scope>NUCLEOTIDE SEQUENCE</scope>
    <source>
        <strain evidence="5">TB_SE_WUR_2020</strain>
    </source>
</reference>
<comment type="caution">
    <text evidence="5">The sequence shown here is derived from an EMBL/GenBank/DDBJ whole genome shotgun (WGS) entry which is preliminary data.</text>
</comment>
<keyword evidence="1" id="KW-0067">ATP-binding</keyword>
<sequence>MVIVPSRFEFLPQEVAVLEKIIVCSRCSTTIKKRKVPSQAYWNNMEVMSLPPELADLTDVEQRLLSRVVPFMKIIKLQNRFSQSWCRGQVILFAQDVVEVAEQLPLPLAQAGIVVVVETRDNLPNHKQFQVDIRKIKVALNWLLKYNHLYRDVRPNFANIINYDISQIIEVSERNGNEINNENNVDVNHIEVVNKQQISKFISLNNNTSILRGSFHQGSDRLGSSGRQCTAIAAVACVACYKSDPNAWTVSDLDYILIIGDKFYRQCLAARPEPEPAEINSDYLAATELLPQITFQGSCVNLNIAHDLSINGHFSRDQEGYPNLENGIASFFDNNYTCGILTANFISVCIAYKNLSYWLIDSHARGPKGHKGRTGGVSCCLRFENARQIAALLRSNLKATGLPEYMLNIYSITPVFVVESGGHIRIESQHSERNLDVISSSTNLLTSNLRTENVEDFSPKSTTFLDLDDREFIKNLSGDRRLILSTSMLYDIDENIPNLDSVIESDNRNLNENRVTDIHRKTAPPVNIERERRMEELCWYTMYPDGKNGFGESRNVSITALDYFQARVMSNESRFQKVDYLFFALSVVEYFRAKASVSVSCRMRQGQNELVPQGLVDNIHLTMRNIRGSASYWKRCCAELIAMVRSLGAPTWFATFSCNDLNWPDMLRALLIADGRKEFDSEALTFQERLDLVQKYPVVLARQFTLRVNALISFIKKNNECFGGPVVDFWYRIEFQNRGSPHLHMLLWCDAVPDFHSTEGLRVIDKVVSCSVEGELSDLVTRLQTHRHSATCYKDRKNHSCRFGFPRPISNESKCLGSDETLANQGRFCVLRRNESEVMINNYNLVLLELWQANMDIQPCGNVTAVAYYIAKYASKCEPNDCGDVVREAVQKAKRHSNDVWKQLFAVSMAILGQRLVSAPEAAYRLCHLPLKLCSRKAIFVNSCMPNQRYRLLRFDSDETSVFNNIFDRYQLRPDSIEELSLAEFAVRYENVTDCTWMDDDNGDSELRDQELEVLYNSSTDVTTRRQPLDVYANDQFDLNDNDDDLGDLNNHTIMPDEVFLDGIRKLNIEQKDLMKQVSDSIKNQLENADKYQPLLLFITGGAGSGKSFLLKLIVEHVRRCYSPTVDSLLKPTFAEVTSLTGVAARQIGGRSLHSVFSLPIEKGNTVTYRRMTGEKLERERRKWRFIQWLVIDEIFMVSYQSFRHIHMRLQEYKSNSLLFGGINILLFGDIMQLPPVKGHWCFEQPPWLSAEVHLWRQFSFCELTLNMRQRSDSEFVDLLNNLRFGELTTMQLETLCEKRRVPLTGDFADGAAVRIFPTVRLVEDYNFRMTELLARESQIYIVNALDESREAATYGKRPPHNVIPVDVNNCGGLLHSIKIGIGSRVMLRRNMAVSDGLVNGAMGVIKKIKWPALRRNQLEAGELPEAVLIKFDDETVGTRVKDAEGLVAIAPTYATFQANKGYGDVERLMLPLILSWAVTVHKLQGTTLERAVIDLGKKNFAKGQIYVALSRVKNLDGIALSDLEPSKLLKRPHDDKALQEMQRLRQLNQD</sequence>
<keyword evidence="1" id="KW-0227">DNA damage</keyword>
<feature type="domain" description="DNA helicase Pif1-like DEAD-box helicase" evidence="2">
    <location>
        <begin position="1066"/>
        <end position="1290"/>
    </location>
</feature>
<evidence type="ECO:0000313" key="6">
    <source>
        <dbReference type="Proteomes" id="UP000814243"/>
    </source>
</evidence>
<accession>A0A922MV82</accession>
<dbReference type="GO" id="GO:0043139">
    <property type="term" value="F:5'-3' DNA helicase activity"/>
    <property type="evidence" value="ECO:0007669"/>
    <property type="project" value="UniProtKB-EC"/>
</dbReference>
<keyword evidence="1" id="KW-0378">Hydrolase</keyword>
<dbReference type="Gene3D" id="3.90.70.120">
    <property type="match status" value="1"/>
</dbReference>
<dbReference type="CDD" id="cd18809">
    <property type="entry name" value="SF1_C_RecD"/>
    <property type="match status" value="1"/>
</dbReference>
<evidence type="ECO:0000256" key="1">
    <source>
        <dbReference type="RuleBase" id="RU363044"/>
    </source>
</evidence>
<evidence type="ECO:0000259" key="3">
    <source>
        <dbReference type="Pfam" id="PF14214"/>
    </source>
</evidence>
<dbReference type="GO" id="GO:0016787">
    <property type="term" value="F:hydrolase activity"/>
    <property type="evidence" value="ECO:0007669"/>
    <property type="project" value="UniProtKB-KW"/>
</dbReference>
<organism evidence="5 6">
    <name type="scientific">Spodoptera exigua</name>
    <name type="common">Beet armyworm</name>
    <name type="synonym">Noctua fulgens</name>
    <dbReference type="NCBI Taxonomy" id="7107"/>
    <lineage>
        <taxon>Eukaryota</taxon>
        <taxon>Metazoa</taxon>
        <taxon>Ecdysozoa</taxon>
        <taxon>Arthropoda</taxon>
        <taxon>Hexapoda</taxon>
        <taxon>Insecta</taxon>
        <taxon>Pterygota</taxon>
        <taxon>Neoptera</taxon>
        <taxon>Endopterygota</taxon>
        <taxon>Lepidoptera</taxon>
        <taxon>Glossata</taxon>
        <taxon>Ditrysia</taxon>
        <taxon>Noctuoidea</taxon>
        <taxon>Noctuidae</taxon>
        <taxon>Amphipyrinae</taxon>
        <taxon>Spodoptera</taxon>
    </lineage>
</organism>
<dbReference type="PANTHER" id="PTHR47642">
    <property type="entry name" value="ATP-DEPENDENT DNA HELICASE"/>
    <property type="match status" value="1"/>
</dbReference>
<dbReference type="Pfam" id="PF05970">
    <property type="entry name" value="PIF1"/>
    <property type="match status" value="1"/>
</dbReference>
<dbReference type="GO" id="GO:0005524">
    <property type="term" value="F:ATP binding"/>
    <property type="evidence" value="ECO:0007669"/>
    <property type="project" value="UniProtKB-KW"/>
</dbReference>
<name>A0A922MV82_SPOEX</name>
<dbReference type="Proteomes" id="UP000814243">
    <property type="component" value="Unassembled WGS sequence"/>
</dbReference>
<dbReference type="InterPro" id="IPR027417">
    <property type="entry name" value="P-loop_NTPase"/>
</dbReference>
<keyword evidence="1" id="KW-0347">Helicase</keyword>
<feature type="domain" description="Helitron helicase-like" evidence="3">
    <location>
        <begin position="611"/>
        <end position="747"/>
    </location>
</feature>
<gene>
    <name evidence="5" type="ORF">HF086_018425</name>
</gene>
<evidence type="ECO:0000259" key="2">
    <source>
        <dbReference type="Pfam" id="PF05970"/>
    </source>
</evidence>
<dbReference type="PANTHER" id="PTHR47642:SF5">
    <property type="entry name" value="ATP-DEPENDENT DNA HELICASE"/>
    <property type="match status" value="1"/>
</dbReference>
<proteinExistence type="inferred from homology"/>
<dbReference type="InterPro" id="IPR025476">
    <property type="entry name" value="Helitron_helicase-like"/>
</dbReference>
<feature type="domain" description="DUF6570" evidence="4">
    <location>
        <begin position="33"/>
        <end position="156"/>
    </location>
</feature>
<dbReference type="GO" id="GO:0006281">
    <property type="term" value="P:DNA repair"/>
    <property type="evidence" value="ECO:0007669"/>
    <property type="project" value="UniProtKB-KW"/>
</dbReference>
<dbReference type="Pfam" id="PF20209">
    <property type="entry name" value="DUF6570"/>
    <property type="match status" value="1"/>
</dbReference>
<comment type="similarity">
    <text evidence="1">Belongs to the helicase family.</text>
</comment>
<dbReference type="EMBL" id="JACEFF010000160">
    <property type="protein sequence ID" value="KAH9643072.1"/>
    <property type="molecule type" value="Genomic_DNA"/>
</dbReference>
<dbReference type="Gene3D" id="3.40.50.300">
    <property type="entry name" value="P-loop containing nucleotide triphosphate hydrolases"/>
    <property type="match status" value="1"/>
</dbReference>